<dbReference type="SUPFAM" id="SSF52540">
    <property type="entry name" value="P-loop containing nucleoside triphosphate hydrolases"/>
    <property type="match status" value="1"/>
</dbReference>
<dbReference type="GO" id="GO:0005524">
    <property type="term" value="F:ATP binding"/>
    <property type="evidence" value="ECO:0007669"/>
    <property type="project" value="UniProtKB-KW"/>
</dbReference>
<gene>
    <name evidence="11" type="ORF">IRY30_06540</name>
</gene>
<feature type="transmembrane region" description="Helical" evidence="8">
    <location>
        <begin position="41"/>
        <end position="59"/>
    </location>
</feature>
<comment type="subcellular location">
    <subcellularLocation>
        <location evidence="1">Cell membrane</location>
        <topology evidence="1">Multi-pass membrane protein</topology>
    </subcellularLocation>
</comment>
<keyword evidence="4 11" id="KW-0067">ATP-binding</keyword>
<keyword evidence="2 8" id="KW-0812">Transmembrane</keyword>
<evidence type="ECO:0000256" key="6">
    <source>
        <dbReference type="ARBA" id="ARBA00023136"/>
    </source>
</evidence>
<dbReference type="PROSITE" id="PS50929">
    <property type="entry name" value="ABC_TM1F"/>
    <property type="match status" value="1"/>
</dbReference>
<dbReference type="InterPro" id="IPR039421">
    <property type="entry name" value="Type_1_exporter"/>
</dbReference>
<dbReference type="CDD" id="cd18551">
    <property type="entry name" value="ABC_6TM_LmrA_like"/>
    <property type="match status" value="1"/>
</dbReference>
<dbReference type="PROSITE" id="PS00211">
    <property type="entry name" value="ABC_TRANSPORTER_1"/>
    <property type="match status" value="1"/>
</dbReference>
<keyword evidence="3" id="KW-0547">Nucleotide-binding</keyword>
<feature type="transmembrane region" description="Helical" evidence="8">
    <location>
        <begin position="262"/>
        <end position="283"/>
    </location>
</feature>
<dbReference type="SMART" id="SM00382">
    <property type="entry name" value="AAA"/>
    <property type="match status" value="1"/>
</dbReference>
<dbReference type="InterPro" id="IPR036640">
    <property type="entry name" value="ABC1_TM_sf"/>
</dbReference>
<organism evidence="11 12">
    <name type="scientific">Corynebacterium suicordis DSM 45110</name>
    <dbReference type="NCBI Taxonomy" id="1121369"/>
    <lineage>
        <taxon>Bacteria</taxon>
        <taxon>Bacillati</taxon>
        <taxon>Actinomycetota</taxon>
        <taxon>Actinomycetes</taxon>
        <taxon>Mycobacteriales</taxon>
        <taxon>Corynebacteriaceae</taxon>
        <taxon>Corynebacterium</taxon>
    </lineage>
</organism>
<dbReference type="PANTHER" id="PTHR43394">
    <property type="entry name" value="ATP-DEPENDENT PERMEASE MDL1, MITOCHONDRIAL"/>
    <property type="match status" value="1"/>
</dbReference>
<evidence type="ECO:0000259" key="10">
    <source>
        <dbReference type="PROSITE" id="PS50929"/>
    </source>
</evidence>
<dbReference type="SUPFAM" id="SSF90123">
    <property type="entry name" value="ABC transporter transmembrane region"/>
    <property type="match status" value="1"/>
</dbReference>
<dbReference type="InterPro" id="IPR011527">
    <property type="entry name" value="ABC1_TM_dom"/>
</dbReference>
<evidence type="ECO:0000313" key="12">
    <source>
        <dbReference type="Proteomes" id="UP000635902"/>
    </source>
</evidence>
<feature type="compositionally biased region" description="Low complexity" evidence="7">
    <location>
        <begin position="336"/>
        <end position="355"/>
    </location>
</feature>
<dbReference type="PROSITE" id="PS50893">
    <property type="entry name" value="ABC_TRANSPORTER_2"/>
    <property type="match status" value="1"/>
</dbReference>
<sequence>MMAQHRMPLLAAIGLSLLTSAAGLAQPAIINQMIGKIGSEPIGSLVLLLVAVLIIHSITDAFQIFLLTRTAEHAVLNTRKDLLGRLLRLPISVYDTQRTGDLVTRLGSDTTLVRTAFTGGVVDLVGAAFTMLGAIVLMALIDPPLLATVLTVLVTATLIVVAASTKIQKYTKDLQKAVGSLGAGMDRALGAIRTIRSANASAQVEAELQVDAHSAFEKGRKIAIIQGVLYPISGLALQMSFLIVLGFGGARVATGVLSVGDLVAFVLYLFMLSMPLGLIFSAVNTIRSAMGAVDRIQEVMQIAPEDDLGTTARPAQSVTFSDVYFSYPSHSDLALSSSDAASESPTPESASTESLAETKSTPVLSGVSLEIPAGKTTALVGPSGVGKSTILALMQRFYDPSAGKIFLGEQDMSQLSRSSVRELIGYVEQEAAILAGTVWQNLRLANPHVSDEQGWSALERVGLKERFAQAQGLDTVIGDRGMSLSGGQRQRLALARMLLMDSSLLLLDEPTSAVDSRNEELILSAIKAASKNRTLVVVAHRLSTVVDADQIIVVDEGKVSAAGTHAELLKTSPLYKELAEKQLLD</sequence>
<evidence type="ECO:0000313" key="11">
    <source>
        <dbReference type="EMBL" id="MBF4553735.1"/>
    </source>
</evidence>
<dbReference type="InterPro" id="IPR003439">
    <property type="entry name" value="ABC_transporter-like_ATP-bd"/>
</dbReference>
<evidence type="ECO:0000259" key="9">
    <source>
        <dbReference type="PROSITE" id="PS50893"/>
    </source>
</evidence>
<feature type="transmembrane region" description="Helical" evidence="8">
    <location>
        <begin position="145"/>
        <end position="163"/>
    </location>
</feature>
<accession>A0ABR9ZJZ4</accession>
<dbReference type="Gene3D" id="3.40.50.300">
    <property type="entry name" value="P-loop containing nucleotide triphosphate hydrolases"/>
    <property type="match status" value="1"/>
</dbReference>
<dbReference type="InterPro" id="IPR027417">
    <property type="entry name" value="P-loop_NTPase"/>
</dbReference>
<dbReference type="InterPro" id="IPR003593">
    <property type="entry name" value="AAA+_ATPase"/>
</dbReference>
<dbReference type="Proteomes" id="UP000635902">
    <property type="component" value="Unassembled WGS sequence"/>
</dbReference>
<feature type="transmembrane region" description="Helical" evidence="8">
    <location>
        <begin position="228"/>
        <end position="250"/>
    </location>
</feature>
<dbReference type="Pfam" id="PF00005">
    <property type="entry name" value="ABC_tran"/>
    <property type="match status" value="1"/>
</dbReference>
<reference evidence="11 12" key="1">
    <citation type="submission" date="2020-10" db="EMBL/GenBank/DDBJ databases">
        <title>Novel species in genus Corynebacterium.</title>
        <authorList>
            <person name="Zhang G."/>
        </authorList>
    </citation>
    <scope>NUCLEOTIDE SEQUENCE [LARGE SCALE GENOMIC DNA]</scope>
    <source>
        <strain evidence="11 12">DSM 45110</strain>
    </source>
</reference>
<evidence type="ECO:0000256" key="5">
    <source>
        <dbReference type="ARBA" id="ARBA00022989"/>
    </source>
</evidence>
<dbReference type="PANTHER" id="PTHR43394:SF1">
    <property type="entry name" value="ATP-BINDING CASSETTE SUB-FAMILY B MEMBER 10, MITOCHONDRIAL"/>
    <property type="match status" value="1"/>
</dbReference>
<feature type="domain" description="ABC transporter" evidence="9">
    <location>
        <begin position="318"/>
        <end position="581"/>
    </location>
</feature>
<keyword evidence="5 8" id="KW-1133">Transmembrane helix</keyword>
<keyword evidence="12" id="KW-1185">Reference proteome</keyword>
<evidence type="ECO:0000256" key="7">
    <source>
        <dbReference type="SAM" id="MobiDB-lite"/>
    </source>
</evidence>
<dbReference type="Pfam" id="PF00664">
    <property type="entry name" value="ABC_membrane"/>
    <property type="match status" value="1"/>
</dbReference>
<feature type="region of interest" description="Disordered" evidence="7">
    <location>
        <begin position="336"/>
        <end position="361"/>
    </location>
</feature>
<feature type="domain" description="ABC transmembrane type-1" evidence="10">
    <location>
        <begin position="10"/>
        <end position="288"/>
    </location>
</feature>
<evidence type="ECO:0000256" key="4">
    <source>
        <dbReference type="ARBA" id="ARBA00022840"/>
    </source>
</evidence>
<evidence type="ECO:0000256" key="3">
    <source>
        <dbReference type="ARBA" id="ARBA00022741"/>
    </source>
</evidence>
<dbReference type="InterPro" id="IPR017871">
    <property type="entry name" value="ABC_transporter-like_CS"/>
</dbReference>
<keyword evidence="6 8" id="KW-0472">Membrane</keyword>
<name>A0ABR9ZJZ4_9CORY</name>
<protein>
    <submittedName>
        <fullName evidence="11">ABC transporter ATP-binding protein</fullName>
    </submittedName>
</protein>
<dbReference type="Gene3D" id="1.20.1560.10">
    <property type="entry name" value="ABC transporter type 1, transmembrane domain"/>
    <property type="match status" value="1"/>
</dbReference>
<dbReference type="EMBL" id="JADKMY010000002">
    <property type="protein sequence ID" value="MBF4553735.1"/>
    <property type="molecule type" value="Genomic_DNA"/>
</dbReference>
<comment type="caution">
    <text evidence="11">The sequence shown here is derived from an EMBL/GenBank/DDBJ whole genome shotgun (WGS) entry which is preliminary data.</text>
</comment>
<evidence type="ECO:0000256" key="8">
    <source>
        <dbReference type="SAM" id="Phobius"/>
    </source>
</evidence>
<feature type="transmembrane region" description="Helical" evidence="8">
    <location>
        <begin position="115"/>
        <end position="139"/>
    </location>
</feature>
<proteinExistence type="predicted"/>
<evidence type="ECO:0000256" key="1">
    <source>
        <dbReference type="ARBA" id="ARBA00004651"/>
    </source>
</evidence>
<evidence type="ECO:0000256" key="2">
    <source>
        <dbReference type="ARBA" id="ARBA00022692"/>
    </source>
</evidence>